<dbReference type="GO" id="GO:0016989">
    <property type="term" value="F:sigma factor antagonist activity"/>
    <property type="evidence" value="ECO:0007669"/>
    <property type="project" value="InterPro"/>
</dbReference>
<reference evidence="9" key="1">
    <citation type="submission" date="2020-10" db="EMBL/GenBank/DDBJ databases">
        <authorList>
            <person name="Gilroy R."/>
        </authorList>
    </citation>
    <scope>NUCLEOTIDE SEQUENCE</scope>
    <source>
        <strain evidence="9">1063</strain>
    </source>
</reference>
<dbReference type="GO" id="GO:0004674">
    <property type="term" value="F:protein serine/threonine kinase activity"/>
    <property type="evidence" value="ECO:0007669"/>
    <property type="project" value="UniProtKB-KW"/>
</dbReference>
<dbReference type="Proteomes" id="UP000824088">
    <property type="component" value="Unassembled WGS sequence"/>
</dbReference>
<evidence type="ECO:0000256" key="4">
    <source>
        <dbReference type="ARBA" id="ARBA00022777"/>
    </source>
</evidence>
<dbReference type="InterPro" id="IPR036890">
    <property type="entry name" value="HATPase_C_sf"/>
</dbReference>
<reference evidence="9" key="2">
    <citation type="journal article" date="2021" name="PeerJ">
        <title>Extensive microbial diversity within the chicken gut microbiome revealed by metagenomics and culture.</title>
        <authorList>
            <person name="Gilroy R."/>
            <person name="Ravi A."/>
            <person name="Getino M."/>
            <person name="Pursley I."/>
            <person name="Horton D.L."/>
            <person name="Alikhan N.F."/>
            <person name="Baker D."/>
            <person name="Gharbi K."/>
            <person name="Hall N."/>
            <person name="Watson M."/>
            <person name="Adriaenssens E.M."/>
            <person name="Foster-Nyarko E."/>
            <person name="Jarju S."/>
            <person name="Secka A."/>
            <person name="Antonio M."/>
            <person name="Oren A."/>
            <person name="Chaudhuri R.R."/>
            <person name="La Ragione R."/>
            <person name="Hildebrand F."/>
            <person name="Pallen M.J."/>
        </authorList>
    </citation>
    <scope>NUCLEOTIDE SEQUENCE</scope>
    <source>
        <strain evidence="9">1063</strain>
    </source>
</reference>
<evidence type="ECO:0000256" key="6">
    <source>
        <dbReference type="ARBA" id="ARBA00022969"/>
    </source>
</evidence>
<dbReference type="SMART" id="SM00387">
    <property type="entry name" value="HATPase_c"/>
    <property type="match status" value="1"/>
</dbReference>
<organism evidence="9 10">
    <name type="scientific">Candidatus Limadaptatus stercorigallinarum</name>
    <dbReference type="NCBI Taxonomy" id="2840845"/>
    <lineage>
        <taxon>Bacteria</taxon>
        <taxon>Bacillati</taxon>
        <taxon>Bacillota</taxon>
        <taxon>Clostridia</taxon>
        <taxon>Eubacteriales</taxon>
        <taxon>Candidatus Limadaptatus</taxon>
    </lineage>
</organism>
<dbReference type="GO" id="GO:0005524">
    <property type="term" value="F:ATP binding"/>
    <property type="evidence" value="ECO:0007669"/>
    <property type="project" value="UniProtKB-KW"/>
</dbReference>
<dbReference type="Gene3D" id="3.30.565.10">
    <property type="entry name" value="Histidine kinase-like ATPase, C-terminal domain"/>
    <property type="match status" value="1"/>
</dbReference>
<proteinExistence type="inferred from homology"/>
<accession>A0A9D1HU08</accession>
<comment type="catalytic activity">
    <reaction evidence="7">
        <text>L-seryl-[protein] + ATP = O-phospho-L-seryl-[protein] + ADP + H(+)</text>
        <dbReference type="Rhea" id="RHEA:17989"/>
        <dbReference type="Rhea" id="RHEA-COMP:9863"/>
        <dbReference type="Rhea" id="RHEA-COMP:11604"/>
        <dbReference type="ChEBI" id="CHEBI:15378"/>
        <dbReference type="ChEBI" id="CHEBI:29999"/>
        <dbReference type="ChEBI" id="CHEBI:30616"/>
        <dbReference type="ChEBI" id="CHEBI:83421"/>
        <dbReference type="ChEBI" id="CHEBI:456216"/>
        <dbReference type="EC" id="2.7.11.1"/>
    </reaction>
</comment>
<evidence type="ECO:0000313" key="10">
    <source>
        <dbReference type="Proteomes" id="UP000824088"/>
    </source>
</evidence>
<evidence type="ECO:0000313" key="9">
    <source>
        <dbReference type="EMBL" id="HIU21300.1"/>
    </source>
</evidence>
<comment type="similarity">
    <text evidence="7">Belongs to the anti-sigma-factor family.</text>
</comment>
<evidence type="ECO:0000256" key="5">
    <source>
        <dbReference type="ARBA" id="ARBA00022840"/>
    </source>
</evidence>
<evidence type="ECO:0000256" key="3">
    <source>
        <dbReference type="ARBA" id="ARBA00022741"/>
    </source>
</evidence>
<keyword evidence="4 7" id="KW-0418">Kinase</keyword>
<dbReference type="InterPro" id="IPR003594">
    <property type="entry name" value="HATPase_dom"/>
</dbReference>
<comment type="catalytic activity">
    <reaction evidence="7">
        <text>L-threonyl-[protein] + ATP = O-phospho-L-threonyl-[protein] + ADP + H(+)</text>
        <dbReference type="Rhea" id="RHEA:46608"/>
        <dbReference type="Rhea" id="RHEA-COMP:11060"/>
        <dbReference type="Rhea" id="RHEA-COMP:11605"/>
        <dbReference type="ChEBI" id="CHEBI:15378"/>
        <dbReference type="ChEBI" id="CHEBI:30013"/>
        <dbReference type="ChEBI" id="CHEBI:30616"/>
        <dbReference type="ChEBI" id="CHEBI:61977"/>
        <dbReference type="ChEBI" id="CHEBI:456216"/>
        <dbReference type="EC" id="2.7.11.1"/>
    </reaction>
</comment>
<dbReference type="InterPro" id="IPR050267">
    <property type="entry name" value="Anti-sigma-factor_SerPK"/>
</dbReference>
<dbReference type="PANTHER" id="PTHR35526:SF3">
    <property type="entry name" value="ANTI-SIGMA-F FACTOR RSBW"/>
    <property type="match status" value="1"/>
</dbReference>
<evidence type="ECO:0000259" key="8">
    <source>
        <dbReference type="SMART" id="SM00387"/>
    </source>
</evidence>
<dbReference type="GO" id="GO:0042174">
    <property type="term" value="P:negative regulation of sporulation resulting in formation of a cellular spore"/>
    <property type="evidence" value="ECO:0007669"/>
    <property type="project" value="InterPro"/>
</dbReference>
<dbReference type="PANTHER" id="PTHR35526">
    <property type="entry name" value="ANTI-SIGMA-F FACTOR RSBW-RELATED"/>
    <property type="match status" value="1"/>
</dbReference>
<feature type="domain" description="Histidine kinase/HSP90-like ATPase" evidence="8">
    <location>
        <begin position="37"/>
        <end position="144"/>
    </location>
</feature>
<comment type="function">
    <text evidence="7">Binds to sigma F and blocks its ability to form an RNA polymerase holoenzyme (E-sigma F). Phosphorylates SpoIIAA on a serine residue. This phosphorylation may enable SpoIIAA to act as an anti-anti-sigma factor that counteracts SpoIIAB and thus releases sigma F from inhibition.</text>
</comment>
<dbReference type="HAMAP" id="MF_00637">
    <property type="entry name" value="Anti_sigma_F"/>
    <property type="match status" value="1"/>
</dbReference>
<keyword evidence="1 7" id="KW-0723">Serine/threonine-protein kinase</keyword>
<evidence type="ECO:0000256" key="7">
    <source>
        <dbReference type="HAMAP-Rule" id="MF_00637"/>
    </source>
</evidence>
<comment type="caution">
    <text evidence="9">The sequence shown here is derived from an EMBL/GenBank/DDBJ whole genome shotgun (WGS) entry which is preliminary data.</text>
</comment>
<name>A0A9D1HU08_9FIRM</name>
<evidence type="ECO:0000256" key="1">
    <source>
        <dbReference type="ARBA" id="ARBA00022527"/>
    </source>
</evidence>
<dbReference type="GO" id="GO:0030436">
    <property type="term" value="P:asexual sporulation"/>
    <property type="evidence" value="ECO:0007669"/>
    <property type="project" value="UniProtKB-UniRule"/>
</dbReference>
<dbReference type="NCBIfam" id="TIGR01925">
    <property type="entry name" value="spIIAB"/>
    <property type="match status" value="1"/>
</dbReference>
<dbReference type="AlphaFoldDB" id="A0A9D1HU08"/>
<keyword evidence="2 7" id="KW-0808">Transferase</keyword>
<dbReference type="GO" id="GO:0030435">
    <property type="term" value="P:sporulation resulting in formation of a cellular spore"/>
    <property type="evidence" value="ECO:0007669"/>
    <property type="project" value="UniProtKB-KW"/>
</dbReference>
<dbReference type="Pfam" id="PF13581">
    <property type="entry name" value="HATPase_c_2"/>
    <property type="match status" value="1"/>
</dbReference>
<evidence type="ECO:0000256" key="2">
    <source>
        <dbReference type="ARBA" id="ARBA00022679"/>
    </source>
</evidence>
<dbReference type="EMBL" id="DVMN01000060">
    <property type="protein sequence ID" value="HIU21300.1"/>
    <property type="molecule type" value="Genomic_DNA"/>
</dbReference>
<keyword evidence="6 7" id="KW-0749">Sporulation</keyword>
<dbReference type="InterPro" id="IPR010194">
    <property type="entry name" value="Anti-sigma_F"/>
</dbReference>
<gene>
    <name evidence="7" type="primary">spoIIAB</name>
    <name evidence="9" type="ORF">IAD51_03540</name>
</gene>
<dbReference type="SUPFAM" id="SSF55874">
    <property type="entry name" value="ATPase domain of HSP90 chaperone/DNA topoisomerase II/histidine kinase"/>
    <property type="match status" value="1"/>
</dbReference>
<sequence>MKSGNHMKMQLPAYGKNESFARNAVAGFAVECSPTVSEIGDIKTAVSEAVTNAVVHAYDEEREENLIEICADIDCDNVLTVSVRDFGKGIADVEEAKEPFFTTKPDEERSGMGFTIIETFMDEMTVESEPGRGTKVVMRKRIGKNVES</sequence>
<protein>
    <recommendedName>
        <fullName evidence="7">Anti-sigma F factor</fullName>
        <ecNumber evidence="7">2.7.11.1</ecNumber>
    </recommendedName>
    <alternativeName>
        <fullName evidence="7">Stage II sporulation protein AB</fullName>
    </alternativeName>
</protein>
<keyword evidence="3 7" id="KW-0547">Nucleotide-binding</keyword>
<keyword evidence="5 7" id="KW-0067">ATP-binding</keyword>
<dbReference type="EC" id="2.7.11.1" evidence="7"/>